<feature type="domain" description="Core-binding (CB)" evidence="6">
    <location>
        <begin position="47"/>
        <end position="155"/>
    </location>
</feature>
<gene>
    <name evidence="7" type="ORF">J2S08_003962</name>
</gene>
<accession>A0ABT9WY79</accession>
<dbReference type="PANTHER" id="PTHR30349">
    <property type="entry name" value="PHAGE INTEGRASE-RELATED"/>
    <property type="match status" value="1"/>
</dbReference>
<dbReference type="SUPFAM" id="SSF56349">
    <property type="entry name" value="DNA breaking-rejoining enzymes"/>
    <property type="match status" value="1"/>
</dbReference>
<proteinExistence type="inferred from homology"/>
<evidence type="ECO:0000259" key="5">
    <source>
        <dbReference type="PROSITE" id="PS51898"/>
    </source>
</evidence>
<feature type="domain" description="Tyr recombinase" evidence="5">
    <location>
        <begin position="178"/>
        <end position="368"/>
    </location>
</feature>
<evidence type="ECO:0000259" key="6">
    <source>
        <dbReference type="PROSITE" id="PS51900"/>
    </source>
</evidence>
<dbReference type="EMBL" id="JAUSTT010000032">
    <property type="protein sequence ID" value="MDQ0178068.1"/>
    <property type="molecule type" value="Genomic_DNA"/>
</dbReference>
<dbReference type="Gene3D" id="1.10.150.130">
    <property type="match status" value="1"/>
</dbReference>
<dbReference type="InterPro" id="IPR044068">
    <property type="entry name" value="CB"/>
</dbReference>
<dbReference type="InterPro" id="IPR002104">
    <property type="entry name" value="Integrase_catalytic"/>
</dbReference>
<sequence>MQQLTMTTKSQRGIFAITHWLDRTALSFLEEKKRENEREDQFAYAGFSDLDMIYYFVHRKQHIRESHDRKIETKKEYIRDLLQFYETCLDHAEFLAEDVKQIDQTSLIRTLKPRHLESYVEWLAAVPLGKGGKVYQLATIERKVVVLKSFFRWLYAVEYIHSPLHTTFIRTTTRIEDQPHRELSYEEVKELLAFYEDHPINYAILLLLATTGLRIREIATARWKDLMYDKYEDLYFLQVKAKRGKLREAVIFPYVFAAIQTFRNRRGLSSHLDKQDESPLFTTNKGNAYSYKYLSKYVTRIISNTKLPFLEDKETTISPHVFRHFFAEYSLHQGANIVQIQETLGHADLQTTRRYLDKTLKRKNNASLKWNKNVF</sequence>
<keyword evidence="2 4" id="KW-0238">DNA-binding</keyword>
<evidence type="ECO:0000313" key="7">
    <source>
        <dbReference type="EMBL" id="MDQ0178068.1"/>
    </source>
</evidence>
<dbReference type="InterPro" id="IPR010998">
    <property type="entry name" value="Integrase_recombinase_N"/>
</dbReference>
<dbReference type="InterPro" id="IPR013762">
    <property type="entry name" value="Integrase-like_cat_sf"/>
</dbReference>
<dbReference type="Proteomes" id="UP001223586">
    <property type="component" value="Unassembled WGS sequence"/>
</dbReference>
<evidence type="ECO:0000256" key="2">
    <source>
        <dbReference type="ARBA" id="ARBA00023125"/>
    </source>
</evidence>
<name>A0ABT9WY79_9BACI</name>
<protein>
    <submittedName>
        <fullName evidence="7">Integrase</fullName>
    </submittedName>
</protein>
<dbReference type="Pfam" id="PF00589">
    <property type="entry name" value="Phage_integrase"/>
    <property type="match status" value="1"/>
</dbReference>
<dbReference type="InterPro" id="IPR011010">
    <property type="entry name" value="DNA_brk_join_enz"/>
</dbReference>
<evidence type="ECO:0000256" key="4">
    <source>
        <dbReference type="PROSITE-ProRule" id="PRU01248"/>
    </source>
</evidence>
<dbReference type="InterPro" id="IPR050090">
    <property type="entry name" value="Tyrosine_recombinase_XerCD"/>
</dbReference>
<dbReference type="CDD" id="cd00397">
    <property type="entry name" value="DNA_BRE_C"/>
    <property type="match status" value="1"/>
</dbReference>
<comment type="similarity">
    <text evidence="1">Belongs to the 'phage' integrase family.</text>
</comment>
<dbReference type="PROSITE" id="PS51900">
    <property type="entry name" value="CB"/>
    <property type="match status" value="1"/>
</dbReference>
<dbReference type="RefSeq" id="WP_307232584.1">
    <property type="nucleotide sequence ID" value="NZ_JAUSTT010000032.1"/>
</dbReference>
<keyword evidence="3" id="KW-0233">DNA recombination</keyword>
<dbReference type="PROSITE" id="PS51898">
    <property type="entry name" value="TYR_RECOMBINASE"/>
    <property type="match status" value="1"/>
</dbReference>
<keyword evidence="8" id="KW-1185">Reference proteome</keyword>
<evidence type="ECO:0000313" key="8">
    <source>
        <dbReference type="Proteomes" id="UP001223586"/>
    </source>
</evidence>
<dbReference type="Gene3D" id="1.10.443.10">
    <property type="entry name" value="Intergrase catalytic core"/>
    <property type="match status" value="1"/>
</dbReference>
<evidence type="ECO:0000256" key="1">
    <source>
        <dbReference type="ARBA" id="ARBA00008857"/>
    </source>
</evidence>
<organism evidence="7 8">
    <name type="scientific">Bacillus chungangensis</name>
    <dbReference type="NCBI Taxonomy" id="587633"/>
    <lineage>
        <taxon>Bacteria</taxon>
        <taxon>Bacillati</taxon>
        <taxon>Bacillota</taxon>
        <taxon>Bacilli</taxon>
        <taxon>Bacillales</taxon>
        <taxon>Bacillaceae</taxon>
        <taxon>Bacillus</taxon>
    </lineage>
</organism>
<dbReference type="PANTHER" id="PTHR30349:SF41">
    <property type="entry name" value="INTEGRASE_RECOMBINASE PROTEIN MJ0367-RELATED"/>
    <property type="match status" value="1"/>
</dbReference>
<evidence type="ECO:0000256" key="3">
    <source>
        <dbReference type="ARBA" id="ARBA00023172"/>
    </source>
</evidence>
<comment type="caution">
    <text evidence="7">The sequence shown here is derived from an EMBL/GenBank/DDBJ whole genome shotgun (WGS) entry which is preliminary data.</text>
</comment>
<reference evidence="7 8" key="1">
    <citation type="submission" date="2023-07" db="EMBL/GenBank/DDBJ databases">
        <title>Genomic Encyclopedia of Type Strains, Phase IV (KMG-IV): sequencing the most valuable type-strain genomes for metagenomic binning, comparative biology and taxonomic classification.</title>
        <authorList>
            <person name="Goeker M."/>
        </authorList>
    </citation>
    <scope>NUCLEOTIDE SEQUENCE [LARGE SCALE GENOMIC DNA]</scope>
    <source>
        <strain evidence="7 8">DSM 23837</strain>
    </source>
</reference>